<feature type="region of interest" description="Disordered" evidence="8">
    <location>
        <begin position="93"/>
        <end position="113"/>
    </location>
</feature>
<dbReference type="SMART" id="SM00387">
    <property type="entry name" value="HATPase_c"/>
    <property type="match status" value="1"/>
</dbReference>
<dbReference type="InterPro" id="IPR003660">
    <property type="entry name" value="HAMP_dom"/>
</dbReference>
<dbReference type="SMART" id="SM00388">
    <property type="entry name" value="HisKA"/>
    <property type="match status" value="1"/>
</dbReference>
<evidence type="ECO:0000256" key="6">
    <source>
        <dbReference type="ARBA" id="ARBA00022777"/>
    </source>
</evidence>
<protein>
    <recommendedName>
        <fullName evidence="3">histidine kinase</fullName>
        <ecNumber evidence="3">2.7.13.3</ecNumber>
    </recommendedName>
</protein>
<dbReference type="InterPro" id="IPR036097">
    <property type="entry name" value="HisK_dim/P_sf"/>
</dbReference>
<sequence length="473" mass="53717">MNTSIAKRISLLFALFALLILGLVWAAQNFFLEPYYIYQKSGQIDRAETSLKNVIKEKGLGDELQEKMEEMAESLHGRVLLVDEDGRILQQANEETSGRGGRMHHSSSHHSMMRHMETGRTSMHQSQGQSGPQNFLTLTTPIDTYYLFFQVPLQPMEEVLGITAQFNLLLAGLALILALLLSLRFSKSITRPLLQLNHAVQEKATTGFSLPWKKIPADEIGQLGLSFQHLTQELDQTIQALQLELDKEKNLEKLRKQFAARVSHELQTPIALIQGYAEALEDGVAPTEEEAREYVVTIQEESRQMSRMVKELLDLEQLESGVFRVEQNPLDLKELLEETKDRFQLLFQEKNLQVKTTLPKESVIVTGDYQRLEQVMYNLLKNAVNHSYDRGILHLSLEIEKEKAKVTVFNTGDPIPEEKISLIWESFYRGDDSRAGTGLGLAIVKSVLDLHDSPYGVENRENGVAFFFTMKLS</sequence>
<dbReference type="OrthoDB" id="9762826at2"/>
<dbReference type="FunFam" id="1.10.287.130:FF:000001">
    <property type="entry name" value="Two-component sensor histidine kinase"/>
    <property type="match status" value="1"/>
</dbReference>
<dbReference type="Gene3D" id="1.10.287.130">
    <property type="match status" value="1"/>
</dbReference>
<feature type="domain" description="Histidine kinase" evidence="10">
    <location>
        <begin position="261"/>
        <end position="473"/>
    </location>
</feature>
<dbReference type="InterPro" id="IPR003594">
    <property type="entry name" value="HATPase_dom"/>
</dbReference>
<evidence type="ECO:0000256" key="8">
    <source>
        <dbReference type="SAM" id="MobiDB-lite"/>
    </source>
</evidence>
<dbReference type="InterPro" id="IPR005467">
    <property type="entry name" value="His_kinase_dom"/>
</dbReference>
<proteinExistence type="predicted"/>
<dbReference type="EMBL" id="FOQA01000008">
    <property type="protein sequence ID" value="SFI20141.1"/>
    <property type="molecule type" value="Genomic_DNA"/>
</dbReference>
<dbReference type="PRINTS" id="PR00344">
    <property type="entry name" value="BCTRLSENSOR"/>
</dbReference>
<dbReference type="Gene3D" id="3.30.565.10">
    <property type="entry name" value="Histidine kinase-like ATPase, C-terminal domain"/>
    <property type="match status" value="1"/>
</dbReference>
<dbReference type="EC" id="2.7.13.3" evidence="3"/>
<evidence type="ECO:0000256" key="1">
    <source>
        <dbReference type="ARBA" id="ARBA00000085"/>
    </source>
</evidence>
<dbReference type="CDD" id="cd06225">
    <property type="entry name" value="HAMP"/>
    <property type="match status" value="1"/>
</dbReference>
<keyword evidence="5" id="KW-0808">Transferase</keyword>
<dbReference type="Pfam" id="PF00672">
    <property type="entry name" value="HAMP"/>
    <property type="match status" value="1"/>
</dbReference>
<keyword evidence="13" id="KW-1185">Reference proteome</keyword>
<accession>A0A1I3GAE4</accession>
<keyword evidence="6 12" id="KW-0418">Kinase</keyword>
<dbReference type="AlphaFoldDB" id="A0A1I3GAE4"/>
<evidence type="ECO:0000259" key="10">
    <source>
        <dbReference type="PROSITE" id="PS50109"/>
    </source>
</evidence>
<reference evidence="13" key="1">
    <citation type="submission" date="2016-10" db="EMBL/GenBank/DDBJ databases">
        <authorList>
            <person name="Varghese N."/>
            <person name="Submissions S."/>
        </authorList>
    </citation>
    <scope>NUCLEOTIDE SEQUENCE [LARGE SCALE GENOMIC DNA]</scope>
    <source>
        <strain evidence="13">Z-7934</strain>
    </source>
</reference>
<keyword evidence="7" id="KW-0902">Two-component regulatory system</keyword>
<evidence type="ECO:0000259" key="11">
    <source>
        <dbReference type="PROSITE" id="PS50885"/>
    </source>
</evidence>
<evidence type="ECO:0000256" key="7">
    <source>
        <dbReference type="ARBA" id="ARBA00023012"/>
    </source>
</evidence>
<gene>
    <name evidence="12" type="ORF">SAMN05192551_10873</name>
</gene>
<evidence type="ECO:0000313" key="13">
    <source>
        <dbReference type="Proteomes" id="UP000199287"/>
    </source>
</evidence>
<dbReference type="STRING" id="69895.SAMN05192551_10873"/>
<evidence type="ECO:0000256" key="4">
    <source>
        <dbReference type="ARBA" id="ARBA00022553"/>
    </source>
</evidence>
<dbReference type="PROSITE" id="PS50109">
    <property type="entry name" value="HIS_KIN"/>
    <property type="match status" value="1"/>
</dbReference>
<dbReference type="Pfam" id="PF00512">
    <property type="entry name" value="HisKA"/>
    <property type="match status" value="1"/>
</dbReference>
<dbReference type="Pfam" id="PF02518">
    <property type="entry name" value="HATPase_c"/>
    <property type="match status" value="1"/>
</dbReference>
<dbReference type="GO" id="GO:0016036">
    <property type="term" value="P:cellular response to phosphate starvation"/>
    <property type="evidence" value="ECO:0007669"/>
    <property type="project" value="TreeGrafter"/>
</dbReference>
<evidence type="ECO:0000256" key="5">
    <source>
        <dbReference type="ARBA" id="ARBA00022679"/>
    </source>
</evidence>
<dbReference type="PROSITE" id="PS50885">
    <property type="entry name" value="HAMP"/>
    <property type="match status" value="1"/>
</dbReference>
<dbReference type="InterPro" id="IPR003661">
    <property type="entry name" value="HisK_dim/P_dom"/>
</dbReference>
<evidence type="ECO:0000256" key="3">
    <source>
        <dbReference type="ARBA" id="ARBA00012438"/>
    </source>
</evidence>
<keyword evidence="4" id="KW-0597">Phosphoprotein</keyword>
<feature type="compositionally biased region" description="Basic residues" evidence="8">
    <location>
        <begin position="101"/>
        <end position="113"/>
    </location>
</feature>
<dbReference type="SUPFAM" id="SSF55874">
    <property type="entry name" value="ATPase domain of HSP90 chaperone/DNA topoisomerase II/histidine kinase"/>
    <property type="match status" value="1"/>
</dbReference>
<comment type="subcellular location">
    <subcellularLocation>
        <location evidence="2">Membrane</location>
    </subcellularLocation>
</comment>
<dbReference type="SUPFAM" id="SSF47384">
    <property type="entry name" value="Homodimeric domain of signal transducing histidine kinase"/>
    <property type="match status" value="1"/>
</dbReference>
<organism evidence="12 13">
    <name type="scientific">Tindallia magadiensis</name>
    <dbReference type="NCBI Taxonomy" id="69895"/>
    <lineage>
        <taxon>Bacteria</taxon>
        <taxon>Bacillati</taxon>
        <taxon>Bacillota</taxon>
        <taxon>Clostridia</taxon>
        <taxon>Peptostreptococcales</taxon>
        <taxon>Tindalliaceae</taxon>
        <taxon>Tindallia</taxon>
    </lineage>
</organism>
<keyword evidence="9" id="KW-0812">Transmembrane</keyword>
<evidence type="ECO:0000256" key="9">
    <source>
        <dbReference type="SAM" id="Phobius"/>
    </source>
</evidence>
<dbReference type="GO" id="GO:0004721">
    <property type="term" value="F:phosphoprotein phosphatase activity"/>
    <property type="evidence" value="ECO:0007669"/>
    <property type="project" value="TreeGrafter"/>
</dbReference>
<dbReference type="PANTHER" id="PTHR45453">
    <property type="entry name" value="PHOSPHATE REGULON SENSOR PROTEIN PHOR"/>
    <property type="match status" value="1"/>
</dbReference>
<dbReference type="InterPro" id="IPR036890">
    <property type="entry name" value="HATPase_C_sf"/>
</dbReference>
<evidence type="ECO:0000256" key="2">
    <source>
        <dbReference type="ARBA" id="ARBA00004370"/>
    </source>
</evidence>
<dbReference type="GO" id="GO:0005886">
    <property type="term" value="C:plasma membrane"/>
    <property type="evidence" value="ECO:0007669"/>
    <property type="project" value="TreeGrafter"/>
</dbReference>
<dbReference type="SUPFAM" id="SSF158472">
    <property type="entry name" value="HAMP domain-like"/>
    <property type="match status" value="1"/>
</dbReference>
<feature type="domain" description="HAMP" evidence="11">
    <location>
        <begin position="187"/>
        <end position="239"/>
    </location>
</feature>
<evidence type="ECO:0000313" key="12">
    <source>
        <dbReference type="EMBL" id="SFI20141.1"/>
    </source>
</evidence>
<keyword evidence="9" id="KW-1133">Transmembrane helix</keyword>
<dbReference type="InterPro" id="IPR004358">
    <property type="entry name" value="Sig_transdc_His_kin-like_C"/>
</dbReference>
<keyword evidence="9" id="KW-0472">Membrane</keyword>
<dbReference type="SMART" id="SM00304">
    <property type="entry name" value="HAMP"/>
    <property type="match status" value="1"/>
</dbReference>
<dbReference type="Proteomes" id="UP000199287">
    <property type="component" value="Unassembled WGS sequence"/>
</dbReference>
<dbReference type="CDD" id="cd00082">
    <property type="entry name" value="HisKA"/>
    <property type="match status" value="1"/>
</dbReference>
<comment type="catalytic activity">
    <reaction evidence="1">
        <text>ATP + protein L-histidine = ADP + protein N-phospho-L-histidine.</text>
        <dbReference type="EC" id="2.7.13.3"/>
    </reaction>
</comment>
<dbReference type="RefSeq" id="WP_093373116.1">
    <property type="nucleotide sequence ID" value="NZ_FOQA01000008.1"/>
</dbReference>
<feature type="transmembrane region" description="Helical" evidence="9">
    <location>
        <begin position="159"/>
        <end position="181"/>
    </location>
</feature>
<name>A0A1I3GAE4_9FIRM</name>
<dbReference type="PANTHER" id="PTHR45453:SF1">
    <property type="entry name" value="PHOSPHATE REGULON SENSOR PROTEIN PHOR"/>
    <property type="match status" value="1"/>
</dbReference>
<dbReference type="GO" id="GO:0000155">
    <property type="term" value="F:phosphorelay sensor kinase activity"/>
    <property type="evidence" value="ECO:0007669"/>
    <property type="project" value="InterPro"/>
</dbReference>
<dbReference type="Gene3D" id="6.10.340.10">
    <property type="match status" value="1"/>
</dbReference>
<dbReference type="InterPro" id="IPR050351">
    <property type="entry name" value="BphY/WalK/GraS-like"/>
</dbReference>